<dbReference type="AlphaFoldDB" id="A0A840NMI2"/>
<sequence>MSNTGEVERFGWVHRSTVQDAACLTFVRGTDLDRLAQRFGAITEHARTLDFDEYCEEAFAHQDRYPVIGLRSVGEWTLIAEDGGFQGSRAEVLRRVSHRTEAVSAFWNVNALTQFSHAVDGELRTAFEALMPAFRQGTRPDGLEDIRAGLPWPGLDPAGEPGASTIDLMLALAARITGEPLTPDWFDGDFATYPVASWPLDLPSSPEVLLDEVGLDQVGIRFHADDLEADSAVLLDSVRRAGPARCRRAAASVARHVLDLTAGHDQLVVAETLRALEDGVEPDDAAIGEVVRLRRWELHRRPVTSADRARVRALEVLRQATNRDPMTGLLGALAEAGRLRVERSDLTDLVTAALA</sequence>
<name>A0A840NMI2_9PSEU</name>
<dbReference type="RefSeq" id="WP_184481937.1">
    <property type="nucleotide sequence ID" value="NZ_JACHIV010000001.1"/>
</dbReference>
<reference evidence="1 2" key="1">
    <citation type="submission" date="2020-08" db="EMBL/GenBank/DDBJ databases">
        <title>Sequencing the genomes of 1000 actinobacteria strains.</title>
        <authorList>
            <person name="Klenk H.-P."/>
        </authorList>
    </citation>
    <scope>NUCLEOTIDE SEQUENCE [LARGE SCALE GENOMIC DNA]</scope>
    <source>
        <strain evidence="1 2">DSM 45582</strain>
    </source>
</reference>
<dbReference type="Proteomes" id="UP000580474">
    <property type="component" value="Unassembled WGS sequence"/>
</dbReference>
<dbReference type="Pfam" id="PF20062">
    <property type="entry name" value="DUF6461"/>
    <property type="match status" value="1"/>
</dbReference>
<dbReference type="InterPro" id="IPR045592">
    <property type="entry name" value="DUF6461"/>
</dbReference>
<dbReference type="EMBL" id="JACHIV010000001">
    <property type="protein sequence ID" value="MBB5071528.1"/>
    <property type="molecule type" value="Genomic_DNA"/>
</dbReference>
<evidence type="ECO:0000313" key="1">
    <source>
        <dbReference type="EMBL" id="MBB5071528.1"/>
    </source>
</evidence>
<accession>A0A840NMI2</accession>
<proteinExistence type="predicted"/>
<evidence type="ECO:0000313" key="2">
    <source>
        <dbReference type="Proteomes" id="UP000580474"/>
    </source>
</evidence>
<organism evidence="1 2">
    <name type="scientific">Saccharopolyspora gloriosae</name>
    <dbReference type="NCBI Taxonomy" id="455344"/>
    <lineage>
        <taxon>Bacteria</taxon>
        <taxon>Bacillati</taxon>
        <taxon>Actinomycetota</taxon>
        <taxon>Actinomycetes</taxon>
        <taxon>Pseudonocardiales</taxon>
        <taxon>Pseudonocardiaceae</taxon>
        <taxon>Saccharopolyspora</taxon>
    </lineage>
</organism>
<protein>
    <submittedName>
        <fullName evidence="1">Uncharacterized protein</fullName>
    </submittedName>
</protein>
<gene>
    <name evidence="1" type="ORF">BJ969_004616</name>
</gene>
<comment type="caution">
    <text evidence="1">The sequence shown here is derived from an EMBL/GenBank/DDBJ whole genome shotgun (WGS) entry which is preliminary data.</text>
</comment>
<keyword evidence="2" id="KW-1185">Reference proteome</keyword>